<comment type="caution">
    <text evidence="7">The sequence shown here is derived from an EMBL/GenBank/DDBJ whole genome shotgun (WGS) entry which is preliminary data.</text>
</comment>
<evidence type="ECO:0000256" key="1">
    <source>
        <dbReference type="ARBA" id="ARBA00004370"/>
    </source>
</evidence>
<keyword evidence="3 5" id="KW-1133">Transmembrane helix</keyword>
<feature type="transmembrane region" description="Helical" evidence="5">
    <location>
        <begin position="29"/>
        <end position="50"/>
    </location>
</feature>
<feature type="transmembrane region" description="Helical" evidence="5">
    <location>
        <begin position="62"/>
        <end position="86"/>
    </location>
</feature>
<organism evidence="7 8">
    <name type="scientific">Elysia crispata</name>
    <name type="common">lettuce slug</name>
    <dbReference type="NCBI Taxonomy" id="231223"/>
    <lineage>
        <taxon>Eukaryota</taxon>
        <taxon>Metazoa</taxon>
        <taxon>Spiralia</taxon>
        <taxon>Lophotrochozoa</taxon>
        <taxon>Mollusca</taxon>
        <taxon>Gastropoda</taxon>
        <taxon>Heterobranchia</taxon>
        <taxon>Euthyneura</taxon>
        <taxon>Panpulmonata</taxon>
        <taxon>Sacoglossa</taxon>
        <taxon>Placobranchoidea</taxon>
        <taxon>Plakobranchidae</taxon>
        <taxon>Elysia</taxon>
    </lineage>
</organism>
<comment type="subcellular location">
    <subcellularLocation>
        <location evidence="1">Membrane</location>
    </subcellularLocation>
</comment>
<proteinExistence type="predicted"/>
<feature type="domain" description="G-protein coupled receptors family 1 profile" evidence="6">
    <location>
        <begin position="41"/>
        <end position="315"/>
    </location>
</feature>
<gene>
    <name evidence="7" type="ORF">RRG08_050186</name>
</gene>
<evidence type="ECO:0000259" key="6">
    <source>
        <dbReference type="PROSITE" id="PS50262"/>
    </source>
</evidence>
<accession>A0AAE0Z6R7</accession>
<dbReference type="SUPFAM" id="SSF81321">
    <property type="entry name" value="Family A G protein-coupled receptor-like"/>
    <property type="match status" value="1"/>
</dbReference>
<feature type="transmembrane region" description="Helical" evidence="5">
    <location>
        <begin position="201"/>
        <end position="221"/>
    </location>
</feature>
<sequence>MDNSTTDFVPQGLISDATLASLSVLFKLIVNPALGIMGLCTNIINIVVFYKMGLADGVTQNFFILSISDCCLSSLSLTSSVAYILYSEVFDGLGGPEYQAQVVYGASILIGTFPQSVSLVTTVVIAVVRCCCVAIPLRVKLLMTARRQLAVILTFTSCSAVLLIYAFSPSRVIFVHNPLTNASFILIVDLKWYEYTVFSNLSSYIGFIIVITCVIILTISLNKASNFRDKTTGGPLTSVGEQTKDGSREARIIKTVMFVSIVFILCYIPAMVLTMIGTLVEEFSLDGIYSNANLLNLMVMEMFIVINATVNIFIYYFFNTRYRTIFHTTFKNKPSEN</sequence>
<dbReference type="PROSITE" id="PS50262">
    <property type="entry name" value="G_PROTEIN_RECEP_F1_2"/>
    <property type="match status" value="1"/>
</dbReference>
<evidence type="ECO:0000313" key="8">
    <source>
        <dbReference type="Proteomes" id="UP001283361"/>
    </source>
</evidence>
<feature type="transmembrane region" description="Helical" evidence="5">
    <location>
        <begin position="297"/>
        <end position="318"/>
    </location>
</feature>
<protein>
    <recommendedName>
        <fullName evidence="6">G-protein coupled receptors family 1 profile domain-containing protein</fullName>
    </recommendedName>
</protein>
<name>A0AAE0Z6R7_9GAST</name>
<evidence type="ECO:0000256" key="5">
    <source>
        <dbReference type="SAM" id="Phobius"/>
    </source>
</evidence>
<dbReference type="Gene3D" id="1.20.1070.10">
    <property type="entry name" value="Rhodopsin 7-helix transmembrane proteins"/>
    <property type="match status" value="1"/>
</dbReference>
<dbReference type="Proteomes" id="UP001283361">
    <property type="component" value="Unassembled WGS sequence"/>
</dbReference>
<dbReference type="Pfam" id="PF00001">
    <property type="entry name" value="7tm_1"/>
    <property type="match status" value="1"/>
</dbReference>
<keyword evidence="8" id="KW-1185">Reference proteome</keyword>
<evidence type="ECO:0000256" key="2">
    <source>
        <dbReference type="ARBA" id="ARBA00022692"/>
    </source>
</evidence>
<dbReference type="InterPro" id="IPR017452">
    <property type="entry name" value="GPCR_Rhodpsn_7TM"/>
</dbReference>
<dbReference type="EMBL" id="JAWDGP010004497">
    <property type="protein sequence ID" value="KAK3763822.1"/>
    <property type="molecule type" value="Genomic_DNA"/>
</dbReference>
<dbReference type="AlphaFoldDB" id="A0AAE0Z6R7"/>
<evidence type="ECO:0000256" key="4">
    <source>
        <dbReference type="ARBA" id="ARBA00023136"/>
    </source>
</evidence>
<reference evidence="7" key="1">
    <citation type="journal article" date="2023" name="G3 (Bethesda)">
        <title>A reference genome for the long-term kleptoplast-retaining sea slug Elysia crispata morphotype clarki.</title>
        <authorList>
            <person name="Eastman K.E."/>
            <person name="Pendleton A.L."/>
            <person name="Shaikh M.A."/>
            <person name="Suttiyut T."/>
            <person name="Ogas R."/>
            <person name="Tomko P."/>
            <person name="Gavelis G."/>
            <person name="Widhalm J.R."/>
            <person name="Wisecaver J.H."/>
        </authorList>
    </citation>
    <scope>NUCLEOTIDE SEQUENCE</scope>
    <source>
        <strain evidence="7">ECLA1</strain>
    </source>
</reference>
<dbReference type="InterPro" id="IPR000276">
    <property type="entry name" value="GPCR_Rhodpsn"/>
</dbReference>
<dbReference type="PANTHER" id="PTHR46641:SF18">
    <property type="entry name" value="G-PROTEIN COUPLED RECEPTORS FAMILY 1 PROFILE DOMAIN-CONTAINING PROTEIN"/>
    <property type="match status" value="1"/>
</dbReference>
<evidence type="ECO:0000313" key="7">
    <source>
        <dbReference type="EMBL" id="KAK3763822.1"/>
    </source>
</evidence>
<feature type="transmembrane region" description="Helical" evidence="5">
    <location>
        <begin position="117"/>
        <end position="137"/>
    </location>
</feature>
<dbReference type="GO" id="GO:0016020">
    <property type="term" value="C:membrane"/>
    <property type="evidence" value="ECO:0007669"/>
    <property type="project" value="UniProtKB-SubCell"/>
</dbReference>
<feature type="transmembrane region" description="Helical" evidence="5">
    <location>
        <begin position="256"/>
        <end position="277"/>
    </location>
</feature>
<dbReference type="InterPro" id="IPR052954">
    <property type="entry name" value="GPCR-Ligand_Int"/>
</dbReference>
<keyword evidence="4 5" id="KW-0472">Membrane</keyword>
<dbReference type="PANTHER" id="PTHR46641">
    <property type="entry name" value="FMRFAMIDE RECEPTOR-RELATED"/>
    <property type="match status" value="1"/>
</dbReference>
<evidence type="ECO:0000256" key="3">
    <source>
        <dbReference type="ARBA" id="ARBA00022989"/>
    </source>
</evidence>
<dbReference type="GO" id="GO:0004930">
    <property type="term" value="F:G protein-coupled receptor activity"/>
    <property type="evidence" value="ECO:0007669"/>
    <property type="project" value="InterPro"/>
</dbReference>
<feature type="transmembrane region" description="Helical" evidence="5">
    <location>
        <begin position="149"/>
        <end position="168"/>
    </location>
</feature>
<keyword evidence="2 5" id="KW-0812">Transmembrane</keyword>